<evidence type="ECO:0000313" key="3">
    <source>
        <dbReference type="EMBL" id="KAK3215929.1"/>
    </source>
</evidence>
<feature type="region of interest" description="Disordered" evidence="2">
    <location>
        <begin position="191"/>
        <end position="227"/>
    </location>
</feature>
<accession>A0AAN6M3Z4</accession>
<dbReference type="Proteomes" id="UP001280581">
    <property type="component" value="Unassembled WGS sequence"/>
</dbReference>
<evidence type="ECO:0000313" key="4">
    <source>
        <dbReference type="Proteomes" id="UP001280581"/>
    </source>
</evidence>
<dbReference type="EMBL" id="WVTA01000002">
    <property type="protein sequence ID" value="KAK3215929.1"/>
    <property type="molecule type" value="Genomic_DNA"/>
</dbReference>
<name>A0AAN6M3Z4_9PLEO</name>
<dbReference type="AlphaFoldDB" id="A0AAN6M3Z4"/>
<organism evidence="3 4">
    <name type="scientific">Pseudopithomyces chartarum</name>
    <dbReference type="NCBI Taxonomy" id="1892770"/>
    <lineage>
        <taxon>Eukaryota</taxon>
        <taxon>Fungi</taxon>
        <taxon>Dikarya</taxon>
        <taxon>Ascomycota</taxon>
        <taxon>Pezizomycotina</taxon>
        <taxon>Dothideomycetes</taxon>
        <taxon>Pleosporomycetidae</taxon>
        <taxon>Pleosporales</taxon>
        <taxon>Massarineae</taxon>
        <taxon>Didymosphaeriaceae</taxon>
        <taxon>Pseudopithomyces</taxon>
    </lineage>
</organism>
<sequence>MAHHIFRRGGIPVLVSLESDMSLPMLCSLNARHSEAHQQASIVLQFHIVLRGFGDEQPVDLLYNADNLIASPTALKSSTVSLPQALLDQIARNKGADMRVISLQLKVPCVVRCPPSAGTIAPPKTPDMRFNQLAGLARALRFHILFDYGWLHPLKAARFQQIVVNPESLSALTEETELRQADWTVFDPGADALPSFDAPPPAYEEASKKRLRRSNSPKSPSTPVPKRVLLSPAPIFTLSPTEKATTTTASPSPRPQSSPYAAPPILQEAVNTALASVLPSALQAILPDMLASLIAAPPLSPSSSISTSQLTKQMAPLSSLHHLVRAHLTAHTETLAQQMTTDLIEHANELRNTTDLELQDDLADHRVDVNMLKEDGLRDIDRLFDQKLEDFRESAAGIVESIEDQTLGVYDAARERLDAFVEREKAALAKERAELQMERRRIKHVERAMNREDCAGEIKRAASAPVGW</sequence>
<reference evidence="3 4" key="1">
    <citation type="submission" date="2021-02" db="EMBL/GenBank/DDBJ databases">
        <title>Genome assembly of Pseudopithomyces chartarum.</title>
        <authorList>
            <person name="Jauregui R."/>
            <person name="Singh J."/>
            <person name="Voisey C."/>
        </authorList>
    </citation>
    <scope>NUCLEOTIDE SEQUENCE [LARGE SCALE GENOMIC DNA]</scope>
    <source>
        <strain evidence="3 4">AGR01</strain>
    </source>
</reference>
<keyword evidence="4" id="KW-1185">Reference proteome</keyword>
<feature type="region of interest" description="Disordered" evidence="2">
    <location>
        <begin position="240"/>
        <end position="260"/>
    </location>
</feature>
<comment type="caution">
    <text evidence="3">The sequence shown here is derived from an EMBL/GenBank/DDBJ whole genome shotgun (WGS) entry which is preliminary data.</text>
</comment>
<evidence type="ECO:0000256" key="2">
    <source>
        <dbReference type="SAM" id="MobiDB-lite"/>
    </source>
</evidence>
<keyword evidence="1" id="KW-0175">Coiled coil</keyword>
<feature type="coiled-coil region" evidence="1">
    <location>
        <begin position="421"/>
        <end position="448"/>
    </location>
</feature>
<protein>
    <submittedName>
        <fullName evidence="3">Uncharacterized protein</fullName>
    </submittedName>
</protein>
<evidence type="ECO:0000256" key="1">
    <source>
        <dbReference type="SAM" id="Coils"/>
    </source>
</evidence>
<gene>
    <name evidence="3" type="ORF">GRF29_8g1527836</name>
</gene>
<proteinExistence type="predicted"/>